<comment type="catalytic activity">
    <reaction evidence="1">
        <text>ATP + protein L-histidine = ADP + protein N-phospho-L-histidine.</text>
        <dbReference type="EC" id="2.7.13.3"/>
    </reaction>
</comment>
<dbReference type="Proteomes" id="UP000199074">
    <property type="component" value="Unassembled WGS sequence"/>
</dbReference>
<dbReference type="SMART" id="SM00387">
    <property type="entry name" value="HATPase_c"/>
    <property type="match status" value="1"/>
</dbReference>
<dbReference type="RefSeq" id="WP_092425232.1">
    <property type="nucleotide sequence ID" value="NZ_FPCK01000002.1"/>
</dbReference>
<evidence type="ECO:0000256" key="8">
    <source>
        <dbReference type="ARBA" id="ARBA00022777"/>
    </source>
</evidence>
<evidence type="ECO:0000313" key="15">
    <source>
        <dbReference type="EMBL" id="SFV36642.1"/>
    </source>
</evidence>
<dbReference type="OrthoDB" id="341208at2"/>
<evidence type="ECO:0000256" key="11">
    <source>
        <dbReference type="ARBA" id="ARBA00023012"/>
    </source>
</evidence>
<keyword evidence="16" id="KW-1185">Reference proteome</keyword>
<dbReference type="InterPro" id="IPR011495">
    <property type="entry name" value="Sig_transdc_His_kin_sub2_dim/P"/>
</dbReference>
<dbReference type="SUPFAM" id="SSF55874">
    <property type="entry name" value="ATPase domain of HSP90 chaperone/DNA topoisomerase II/histidine kinase"/>
    <property type="match status" value="1"/>
</dbReference>
<evidence type="ECO:0000256" key="5">
    <source>
        <dbReference type="ARBA" id="ARBA00022679"/>
    </source>
</evidence>
<keyword evidence="5" id="KW-0808">Transferase</keyword>
<dbReference type="GO" id="GO:0004673">
    <property type="term" value="F:protein histidine kinase activity"/>
    <property type="evidence" value="ECO:0007669"/>
    <property type="project" value="UniProtKB-EC"/>
</dbReference>
<dbReference type="Pfam" id="PF02518">
    <property type="entry name" value="HATPase_c"/>
    <property type="match status" value="1"/>
</dbReference>
<feature type="transmembrane region" description="Helical" evidence="13">
    <location>
        <begin position="47"/>
        <end position="80"/>
    </location>
</feature>
<keyword evidence="12 13" id="KW-0472">Membrane</keyword>
<keyword evidence="11" id="KW-0902">Two-component regulatory system</keyword>
<dbReference type="InterPro" id="IPR003594">
    <property type="entry name" value="HATPase_dom"/>
</dbReference>
<keyword evidence="4" id="KW-0597">Phosphoprotein</keyword>
<dbReference type="InterPro" id="IPR025201">
    <property type="entry name" value="KdpD_TM"/>
</dbReference>
<evidence type="ECO:0000256" key="7">
    <source>
        <dbReference type="ARBA" id="ARBA00022741"/>
    </source>
</evidence>
<feature type="domain" description="Histidine kinase/HSP90-like ATPase" evidence="14">
    <location>
        <begin position="234"/>
        <end position="330"/>
    </location>
</feature>
<name>A0A1I7NPU2_9HYPH</name>
<evidence type="ECO:0000259" key="14">
    <source>
        <dbReference type="SMART" id="SM00387"/>
    </source>
</evidence>
<evidence type="ECO:0000256" key="1">
    <source>
        <dbReference type="ARBA" id="ARBA00000085"/>
    </source>
</evidence>
<dbReference type="Pfam" id="PF07568">
    <property type="entry name" value="HisKA_2"/>
    <property type="match status" value="1"/>
</dbReference>
<feature type="transmembrane region" description="Helical" evidence="13">
    <location>
        <begin position="15"/>
        <end position="35"/>
    </location>
</feature>
<dbReference type="EMBL" id="FPCK01000002">
    <property type="protein sequence ID" value="SFV36642.1"/>
    <property type="molecule type" value="Genomic_DNA"/>
</dbReference>
<dbReference type="GO" id="GO:0016020">
    <property type="term" value="C:membrane"/>
    <property type="evidence" value="ECO:0007669"/>
    <property type="project" value="UniProtKB-SubCell"/>
</dbReference>
<protein>
    <recommendedName>
        <fullName evidence="3">histidine kinase</fullName>
        <ecNumber evidence="3">2.7.13.3</ecNumber>
    </recommendedName>
</protein>
<evidence type="ECO:0000313" key="16">
    <source>
        <dbReference type="Proteomes" id="UP000199074"/>
    </source>
</evidence>
<evidence type="ECO:0000256" key="6">
    <source>
        <dbReference type="ARBA" id="ARBA00022692"/>
    </source>
</evidence>
<keyword evidence="7" id="KW-0547">Nucleotide-binding</keyword>
<dbReference type="GO" id="GO:0000160">
    <property type="term" value="P:phosphorelay signal transduction system"/>
    <property type="evidence" value="ECO:0007669"/>
    <property type="project" value="UniProtKB-KW"/>
</dbReference>
<keyword evidence="9" id="KW-0067">ATP-binding</keyword>
<keyword evidence="10 13" id="KW-1133">Transmembrane helix</keyword>
<dbReference type="InterPro" id="IPR038318">
    <property type="entry name" value="KdpD_sf"/>
</dbReference>
<dbReference type="GO" id="GO:0005524">
    <property type="term" value="F:ATP binding"/>
    <property type="evidence" value="ECO:0007669"/>
    <property type="project" value="UniProtKB-KW"/>
</dbReference>
<comment type="subcellular location">
    <subcellularLocation>
        <location evidence="2">Membrane</location>
        <topology evidence="2">Multi-pass membrane protein</topology>
    </subcellularLocation>
</comment>
<dbReference type="AlphaFoldDB" id="A0A1I7NPU2"/>
<organism evidence="15 16">
    <name type="scientific">Devosia crocina</name>
    <dbReference type="NCBI Taxonomy" id="429728"/>
    <lineage>
        <taxon>Bacteria</taxon>
        <taxon>Pseudomonadati</taxon>
        <taxon>Pseudomonadota</taxon>
        <taxon>Alphaproteobacteria</taxon>
        <taxon>Hyphomicrobiales</taxon>
        <taxon>Devosiaceae</taxon>
        <taxon>Devosia</taxon>
    </lineage>
</organism>
<evidence type="ECO:0000256" key="13">
    <source>
        <dbReference type="SAM" id="Phobius"/>
    </source>
</evidence>
<keyword evidence="6 13" id="KW-0812">Transmembrane</keyword>
<reference evidence="15 16" key="1">
    <citation type="submission" date="2016-10" db="EMBL/GenBank/DDBJ databases">
        <authorList>
            <person name="de Groot N.N."/>
        </authorList>
    </citation>
    <scope>NUCLEOTIDE SEQUENCE [LARGE SCALE GENOMIC DNA]</scope>
    <source>
        <strain evidence="15 16">IPL20</strain>
    </source>
</reference>
<sequence length="338" mass="36805">MALLGHAEWLRKRPGAAYGLGVLAFALALAVRFGLNDVLPSGFPYLTFFPAVLLTAFFCGTGPGLLVAGLSILAAWYWFIPPFSSLALDGQSAIAVIFFVVILSADILIIHVMTAALRRLGEEQARTAALLDKQKTLFEELQHRTANNMAFISALLSMHRRRVGTQPEAVSAFEDASTRLDSMARIHRRLYDPTNSELALEIYLFELLRDVLNGAGRENVDVKVLTAIDRLDVNRLLTLSLIVSELATNAVKHAFKDGAGNFSIELERDGADLVLVARDDGPGFPEGFDPSQSDRLGFRVLSSFARTLDGTLSFHSDNGAVTRLTFPAENVGITKAAE</sequence>
<proteinExistence type="predicted"/>
<evidence type="ECO:0000256" key="2">
    <source>
        <dbReference type="ARBA" id="ARBA00004141"/>
    </source>
</evidence>
<dbReference type="Gene3D" id="1.20.120.620">
    <property type="entry name" value="Backbone structure of the membrane domain of e. Coli histidine kinase receptor kdpd"/>
    <property type="match status" value="1"/>
</dbReference>
<evidence type="ECO:0000256" key="10">
    <source>
        <dbReference type="ARBA" id="ARBA00022989"/>
    </source>
</evidence>
<feature type="transmembrane region" description="Helical" evidence="13">
    <location>
        <begin position="92"/>
        <end position="117"/>
    </location>
</feature>
<dbReference type="PANTHER" id="PTHR41523:SF8">
    <property type="entry name" value="ETHYLENE RESPONSE SENSOR PROTEIN"/>
    <property type="match status" value="1"/>
</dbReference>
<evidence type="ECO:0000256" key="4">
    <source>
        <dbReference type="ARBA" id="ARBA00022553"/>
    </source>
</evidence>
<evidence type="ECO:0000256" key="9">
    <source>
        <dbReference type="ARBA" id="ARBA00022840"/>
    </source>
</evidence>
<evidence type="ECO:0000256" key="3">
    <source>
        <dbReference type="ARBA" id="ARBA00012438"/>
    </source>
</evidence>
<dbReference type="PANTHER" id="PTHR41523">
    <property type="entry name" value="TWO-COMPONENT SYSTEM SENSOR PROTEIN"/>
    <property type="match status" value="1"/>
</dbReference>
<dbReference type="Gene3D" id="3.30.565.10">
    <property type="entry name" value="Histidine kinase-like ATPase, C-terminal domain"/>
    <property type="match status" value="1"/>
</dbReference>
<dbReference type="InterPro" id="IPR036890">
    <property type="entry name" value="HATPase_C_sf"/>
</dbReference>
<gene>
    <name evidence="15" type="ORF">SAMN05216456_2634</name>
</gene>
<evidence type="ECO:0000256" key="12">
    <source>
        <dbReference type="ARBA" id="ARBA00023136"/>
    </source>
</evidence>
<dbReference type="Pfam" id="PF13493">
    <property type="entry name" value="DUF4118"/>
    <property type="match status" value="1"/>
</dbReference>
<accession>A0A1I7NPU2</accession>
<keyword evidence="8 15" id="KW-0418">Kinase</keyword>
<dbReference type="STRING" id="429728.SAMN05216456_2634"/>
<dbReference type="EC" id="2.7.13.3" evidence="3"/>